<proteinExistence type="predicted"/>
<dbReference type="InterPro" id="IPR035093">
    <property type="entry name" value="RelE/ParE_toxin_dom_sf"/>
</dbReference>
<dbReference type="Gene3D" id="3.30.2310.20">
    <property type="entry name" value="RelE-like"/>
    <property type="match status" value="1"/>
</dbReference>
<dbReference type="RefSeq" id="WP_089770305.1">
    <property type="nucleotide sequence ID" value="NZ_DALZAR010000005.1"/>
</dbReference>
<name>A0A1H6KG18_9FLAO</name>
<dbReference type="STRING" id="420404.SAMN05421793_12524"/>
<dbReference type="AlphaFoldDB" id="A0A1H6KG18"/>
<evidence type="ECO:0000256" key="1">
    <source>
        <dbReference type="ARBA" id="ARBA00022649"/>
    </source>
</evidence>
<protein>
    <submittedName>
        <fullName evidence="2">ParE toxin of type II toxin-antitoxin system, parDE</fullName>
    </submittedName>
</protein>
<gene>
    <name evidence="2" type="ORF">SAMN05421793_12524</name>
</gene>
<organism evidence="2 3">
    <name type="scientific">Epilithonimonas hominis</name>
    <dbReference type="NCBI Taxonomy" id="420404"/>
    <lineage>
        <taxon>Bacteria</taxon>
        <taxon>Pseudomonadati</taxon>
        <taxon>Bacteroidota</taxon>
        <taxon>Flavobacteriia</taxon>
        <taxon>Flavobacteriales</taxon>
        <taxon>Weeksellaceae</taxon>
        <taxon>Chryseobacterium group</taxon>
        <taxon>Epilithonimonas</taxon>
    </lineage>
</organism>
<evidence type="ECO:0000313" key="3">
    <source>
        <dbReference type="Proteomes" id="UP000198555"/>
    </source>
</evidence>
<keyword evidence="1" id="KW-1277">Toxin-antitoxin system</keyword>
<dbReference type="EMBL" id="FNWX01000025">
    <property type="protein sequence ID" value="SEH74497.1"/>
    <property type="molecule type" value="Genomic_DNA"/>
</dbReference>
<accession>A0A1H6KG18</accession>
<dbReference type="Pfam" id="PF05016">
    <property type="entry name" value="ParE_toxin"/>
    <property type="match status" value="1"/>
</dbReference>
<reference evidence="3" key="1">
    <citation type="submission" date="2016-10" db="EMBL/GenBank/DDBJ databases">
        <authorList>
            <person name="Varghese N."/>
            <person name="Submissions S."/>
        </authorList>
    </citation>
    <scope>NUCLEOTIDE SEQUENCE [LARGE SCALE GENOMIC DNA]</scope>
    <source>
        <strain evidence="3">DSM 19326</strain>
    </source>
</reference>
<keyword evidence="3" id="KW-1185">Reference proteome</keyword>
<evidence type="ECO:0000313" key="2">
    <source>
        <dbReference type="EMBL" id="SEH74497.1"/>
    </source>
</evidence>
<sequence>MNYKIIFLKPASEELEESFYWYENKRLNLGLELIEEIEYYLNLIENNPLLFEKYNDKEDLRRIPLIRFPFLIIYWIEEREKIIYIDAIFHSKRKPKF</sequence>
<dbReference type="Proteomes" id="UP000198555">
    <property type="component" value="Unassembled WGS sequence"/>
</dbReference>
<dbReference type="InterPro" id="IPR007712">
    <property type="entry name" value="RelE/ParE_toxin"/>
</dbReference>